<evidence type="ECO:0000256" key="6">
    <source>
        <dbReference type="SAM" id="Phobius"/>
    </source>
</evidence>
<evidence type="ECO:0000313" key="8">
    <source>
        <dbReference type="Proteomes" id="UP001610335"/>
    </source>
</evidence>
<name>A0ABR4IGA3_9EURO</name>
<evidence type="ECO:0000256" key="4">
    <source>
        <dbReference type="ARBA" id="ARBA00022989"/>
    </source>
</evidence>
<comment type="caution">
    <text evidence="7">The sequence shown here is derived from an EMBL/GenBank/DDBJ whole genome shotgun (WGS) entry which is preliminary data.</text>
</comment>
<feature type="transmembrane region" description="Helical" evidence="6">
    <location>
        <begin position="32"/>
        <end position="51"/>
    </location>
</feature>
<dbReference type="Pfam" id="PF03647">
    <property type="entry name" value="Tmemb_14"/>
    <property type="match status" value="1"/>
</dbReference>
<proteinExistence type="inferred from homology"/>
<reference evidence="7 8" key="1">
    <citation type="submission" date="2024-07" db="EMBL/GenBank/DDBJ databases">
        <title>Section-level genome sequencing and comparative genomics of Aspergillus sections Usti and Cavernicolus.</title>
        <authorList>
            <consortium name="Lawrence Berkeley National Laboratory"/>
            <person name="Nybo J.L."/>
            <person name="Vesth T.C."/>
            <person name="Theobald S."/>
            <person name="Frisvad J.C."/>
            <person name="Larsen T.O."/>
            <person name="Kjaerboelling I."/>
            <person name="Rothschild-Mancinelli K."/>
            <person name="Lyhne E.K."/>
            <person name="Kogle M.E."/>
            <person name="Barry K."/>
            <person name="Clum A."/>
            <person name="Na H."/>
            <person name="Ledsgaard L."/>
            <person name="Lin J."/>
            <person name="Lipzen A."/>
            <person name="Kuo A."/>
            <person name="Riley R."/>
            <person name="Mondo S."/>
            <person name="LaButti K."/>
            <person name="Haridas S."/>
            <person name="Pangalinan J."/>
            <person name="Salamov A.A."/>
            <person name="Simmons B.A."/>
            <person name="Magnuson J.K."/>
            <person name="Chen J."/>
            <person name="Drula E."/>
            <person name="Henrissat B."/>
            <person name="Wiebenga A."/>
            <person name="Lubbers R.J."/>
            <person name="Gomes A.C."/>
            <person name="Makela M.R."/>
            <person name="Stajich J."/>
            <person name="Grigoriev I.V."/>
            <person name="Mortensen U.H."/>
            <person name="De vries R.P."/>
            <person name="Baker S.E."/>
            <person name="Andersen M.R."/>
        </authorList>
    </citation>
    <scope>NUCLEOTIDE SEQUENCE [LARGE SCALE GENOMIC DNA]</scope>
    <source>
        <strain evidence="7 8">CBS 600.67</strain>
    </source>
</reference>
<evidence type="ECO:0000256" key="3">
    <source>
        <dbReference type="ARBA" id="ARBA00022692"/>
    </source>
</evidence>
<dbReference type="Proteomes" id="UP001610335">
    <property type="component" value="Unassembled WGS sequence"/>
</dbReference>
<accession>A0ABR4IGA3</accession>
<evidence type="ECO:0000256" key="2">
    <source>
        <dbReference type="ARBA" id="ARBA00007590"/>
    </source>
</evidence>
<dbReference type="InterPro" id="IPR005349">
    <property type="entry name" value="TMEM14"/>
</dbReference>
<keyword evidence="4 6" id="KW-1133">Transmembrane helix</keyword>
<keyword evidence="8" id="KW-1185">Reference proteome</keyword>
<dbReference type="Gene3D" id="1.10.10.1740">
    <property type="entry name" value="Transmembrane protein 14-like"/>
    <property type="match status" value="1"/>
</dbReference>
<dbReference type="PANTHER" id="PTHR12668:SF15">
    <property type="entry name" value="UPF0136 DOMAIN PROTEIN (AFU_ORTHOLOGUE AFUA_1G03720)"/>
    <property type="match status" value="1"/>
</dbReference>
<keyword evidence="3 6" id="KW-0812">Transmembrane</keyword>
<sequence>MASASTSPTTSALILSLLTSLGGTIGYLRTGSLPSIIAGLAVGALYLFSYFRMRAGQTYGEEIGLLASLVLGGSSVPRAIRLRKLVPVDTWDCGGWMGCGDTCSGRWNERK</sequence>
<comment type="subcellular location">
    <subcellularLocation>
        <location evidence="1">Membrane</location>
    </subcellularLocation>
</comment>
<dbReference type="PANTHER" id="PTHR12668">
    <property type="entry name" value="TRANSMEMBRANE PROTEIN 14, 15"/>
    <property type="match status" value="1"/>
</dbReference>
<evidence type="ECO:0000256" key="5">
    <source>
        <dbReference type="ARBA" id="ARBA00023136"/>
    </source>
</evidence>
<evidence type="ECO:0000256" key="1">
    <source>
        <dbReference type="ARBA" id="ARBA00004370"/>
    </source>
</evidence>
<protein>
    <submittedName>
        <fullName evidence="7">Transmembrane proteins 14C-domain-containing protein</fullName>
    </submittedName>
</protein>
<evidence type="ECO:0000313" key="7">
    <source>
        <dbReference type="EMBL" id="KAL2826793.1"/>
    </source>
</evidence>
<dbReference type="EMBL" id="JBFXLS010000028">
    <property type="protein sequence ID" value="KAL2826793.1"/>
    <property type="molecule type" value="Genomic_DNA"/>
</dbReference>
<gene>
    <name evidence="7" type="ORF">BDW59DRAFT_60652</name>
</gene>
<dbReference type="InterPro" id="IPR044890">
    <property type="entry name" value="TMEM14_sf"/>
</dbReference>
<organism evidence="7 8">
    <name type="scientific">Aspergillus cavernicola</name>
    <dbReference type="NCBI Taxonomy" id="176166"/>
    <lineage>
        <taxon>Eukaryota</taxon>
        <taxon>Fungi</taxon>
        <taxon>Dikarya</taxon>
        <taxon>Ascomycota</taxon>
        <taxon>Pezizomycotina</taxon>
        <taxon>Eurotiomycetes</taxon>
        <taxon>Eurotiomycetidae</taxon>
        <taxon>Eurotiales</taxon>
        <taxon>Aspergillaceae</taxon>
        <taxon>Aspergillus</taxon>
        <taxon>Aspergillus subgen. Nidulantes</taxon>
    </lineage>
</organism>
<keyword evidence="5 6" id="KW-0472">Membrane</keyword>
<comment type="similarity">
    <text evidence="2">Belongs to the TMEM14 family.</text>
</comment>